<dbReference type="Proteomes" id="UP000005408">
    <property type="component" value="Unassembled WGS sequence"/>
</dbReference>
<sequence length="1218" mass="139997">MEDDTTGLHTLISQRQKRPSYSRAISQEFSRKSEAVVVPRKRNRRKSEKIRSHSLIDSAVPQHSHSSGAEPETGQSTEGQFPVFDTNDGEESDESEYFSAEENSDSLEYVHQENAPSCSSSASSNDDEIPQITHQNCDNLSPVTLDTYDGNLKHRRAPSKKQKRKRRLLYSSYNLFRELPFYNDEIVNEFKDVHINKPVPTLSALCVKALVTKKKSLARHPIVPHVIRQDIGNAAAFYKEKVEWIKTYLAKFEKEKYPRFQEVLTRSVWNIEPWALNDTRAFQRNNPAADKKISCLPVSPLCGFEYHDAEFYYPSHIMIALSCLLHLTIPFPDPSKGKHRQRKLEGSAPYDRAVKNATASLHKSYPKLMGRFYDKTMPYVYWARGDVNRAKESFIQLIHTCEKSRHKALYMYEIQRMLHFFDDASQLTFDLSMSDMSDVFNEPYYSQEEVAQLICKQISLLKANLCDQGLMTVEKAHMATERWSHCMRAPPVGEGWSRDTFFLMDSLLCFHAHTYFELGIDWIQHAIEKLEPLCKASNADLYIFLSMMYAMQKQNTKCKKTFKYFESLERSYLRNVDKDKVGHCPWQTLLESVKNSVAVRPLKVLWRTQINPPRLSHERLDWPTENNPFIENCNPSEADISCRDLDLYITPEGHLTGNLQMTLPPIQSVLLNPYTGTIAQLPAVYSVTSLGSFHSVQCFMHGRYSHTFSPVIPTPMEIYHGQNGCVVSMIFPGKHQHPGPVKHLLKVFWQGPDGRRARLNLALRIRDHIYQAAKKQVRLLSMDEEMKTCMLEILRLCYLKDYLIPSTDKKEQLYETVEKAYQENKQRQLKHKDGASISLNPAKIFQEHFMKPPILNLLRPPVVFGTDIFFRFKVNEDPCRNYFVVIHTETRTEFKNPKIQERHTIDHPSYFSNGISKSAEGFYYLNTVSHEPYTVCVVNRHLVMTDQVDTAILQPIKEDAHIPIVIGKSLFAIRPFTISSLHFSLYRINDQIESFAEHLDQIHRLTFLGDMLVMVTVSGYLLFVDSQTLLPIRVTVHSRAFALILENLYIYEVSNYLKVQGEKSFRDANNCEFVRAAILLDNKLVIIKTDPEACGMEAEDRSTVTVTSAVSLSGQPKDVCFLSESAGYLVSASIFNSTGKFYRENLYHFDHCGQLLGVLLSLGHGPRSMYPVYLPGDPDLSARYSDLCGQEGWHVYMRDGHDGIICVYLGKVYNRETS</sequence>
<organism evidence="2 3">
    <name type="scientific">Magallana gigas</name>
    <name type="common">Pacific oyster</name>
    <name type="synonym">Crassostrea gigas</name>
    <dbReference type="NCBI Taxonomy" id="29159"/>
    <lineage>
        <taxon>Eukaryota</taxon>
        <taxon>Metazoa</taxon>
        <taxon>Spiralia</taxon>
        <taxon>Lophotrochozoa</taxon>
        <taxon>Mollusca</taxon>
        <taxon>Bivalvia</taxon>
        <taxon>Autobranchia</taxon>
        <taxon>Pteriomorphia</taxon>
        <taxon>Ostreida</taxon>
        <taxon>Ostreoidea</taxon>
        <taxon>Ostreidae</taxon>
        <taxon>Magallana</taxon>
    </lineage>
</organism>
<evidence type="ECO:0000313" key="2">
    <source>
        <dbReference type="EnsemblMetazoa" id="G24516.1:cds"/>
    </source>
</evidence>
<evidence type="ECO:0000313" key="3">
    <source>
        <dbReference type="Proteomes" id="UP000005408"/>
    </source>
</evidence>
<accession>A0A8W8KTB1</accession>
<feature type="region of interest" description="Disordered" evidence="1">
    <location>
        <begin position="1"/>
        <end position="165"/>
    </location>
</feature>
<feature type="compositionally biased region" description="Basic residues" evidence="1">
    <location>
        <begin position="39"/>
        <end position="48"/>
    </location>
</feature>
<evidence type="ECO:0000256" key="1">
    <source>
        <dbReference type="SAM" id="MobiDB-lite"/>
    </source>
</evidence>
<name>A0A8W8KTB1_MAGGI</name>
<feature type="compositionally biased region" description="Acidic residues" evidence="1">
    <location>
        <begin position="87"/>
        <end position="96"/>
    </location>
</feature>
<feature type="compositionally biased region" description="Polar residues" evidence="1">
    <location>
        <begin position="132"/>
        <end position="144"/>
    </location>
</feature>
<feature type="compositionally biased region" description="Polar residues" evidence="1">
    <location>
        <begin position="61"/>
        <end position="79"/>
    </location>
</feature>
<dbReference type="EnsemblMetazoa" id="G24516.1">
    <property type="protein sequence ID" value="G24516.1:cds"/>
    <property type="gene ID" value="G24516"/>
</dbReference>
<feature type="compositionally biased region" description="Basic residues" evidence="1">
    <location>
        <begin position="153"/>
        <end position="165"/>
    </location>
</feature>
<protein>
    <submittedName>
        <fullName evidence="2">Uncharacterized protein</fullName>
    </submittedName>
</protein>
<proteinExistence type="predicted"/>
<reference evidence="2" key="1">
    <citation type="submission" date="2022-08" db="UniProtKB">
        <authorList>
            <consortium name="EnsemblMetazoa"/>
        </authorList>
    </citation>
    <scope>IDENTIFICATION</scope>
    <source>
        <strain evidence="2">05x7-T-G4-1.051#20</strain>
    </source>
</reference>
<dbReference type="AlphaFoldDB" id="A0A8W8KTB1"/>
<keyword evidence="3" id="KW-1185">Reference proteome</keyword>